<dbReference type="SMART" id="SM00073">
    <property type="entry name" value="HPT"/>
    <property type="match status" value="1"/>
</dbReference>
<comment type="caution">
    <text evidence="11">The sequence shown here is derived from an EMBL/GenBank/DDBJ whole genome shotgun (WGS) entry which is preliminary data.</text>
</comment>
<comment type="catalytic activity">
    <reaction evidence="1">
        <text>ATP + protein L-histidine = ADP + protein N-phospho-L-histidine.</text>
        <dbReference type="EC" id="2.7.13.3"/>
    </reaction>
</comment>
<dbReference type="SUPFAM" id="SSF50341">
    <property type="entry name" value="CheW-like"/>
    <property type="match status" value="1"/>
</dbReference>
<dbReference type="SUPFAM" id="SSF47384">
    <property type="entry name" value="Homodimeric domain of signal transducing histidine kinase"/>
    <property type="match status" value="1"/>
</dbReference>
<gene>
    <name evidence="11" type="ORF">MNODULE_16260</name>
</gene>
<name>A0A7X6DSF0_9BACT</name>
<evidence type="ECO:0000313" key="12">
    <source>
        <dbReference type="Proteomes" id="UP000534783"/>
    </source>
</evidence>
<evidence type="ECO:0000256" key="7">
    <source>
        <dbReference type="SAM" id="MobiDB-lite"/>
    </source>
</evidence>
<dbReference type="PANTHER" id="PTHR43395">
    <property type="entry name" value="SENSOR HISTIDINE KINASE CHEA"/>
    <property type="match status" value="1"/>
</dbReference>
<accession>A0A7X6DSF0</accession>
<dbReference type="Gene3D" id="1.10.287.560">
    <property type="entry name" value="Histidine kinase CheA-like, homodimeric domain"/>
    <property type="match status" value="1"/>
</dbReference>
<dbReference type="CDD" id="cd00088">
    <property type="entry name" value="HPT"/>
    <property type="match status" value="1"/>
</dbReference>
<dbReference type="FunFam" id="3.30.565.10:FF:000016">
    <property type="entry name" value="Chemotaxis protein CheA, putative"/>
    <property type="match status" value="1"/>
</dbReference>
<dbReference type="Pfam" id="PF02895">
    <property type="entry name" value="H-kinase_dim"/>
    <property type="match status" value="1"/>
</dbReference>
<dbReference type="PROSITE" id="PS50109">
    <property type="entry name" value="HIS_KIN"/>
    <property type="match status" value="1"/>
</dbReference>
<evidence type="ECO:0000256" key="5">
    <source>
        <dbReference type="ARBA" id="ARBA00022777"/>
    </source>
</evidence>
<keyword evidence="12" id="KW-1185">Reference proteome</keyword>
<dbReference type="SUPFAM" id="SSF55874">
    <property type="entry name" value="ATPase domain of HSP90 chaperone/DNA topoisomerase II/histidine kinase"/>
    <property type="match status" value="1"/>
</dbReference>
<feature type="region of interest" description="Disordered" evidence="7">
    <location>
        <begin position="247"/>
        <end position="290"/>
    </location>
</feature>
<keyword evidence="3 6" id="KW-0597">Phosphoprotein</keyword>
<dbReference type="EC" id="2.7.13.3" evidence="2"/>
<dbReference type="RefSeq" id="WP_168061815.1">
    <property type="nucleotide sequence ID" value="NZ_VTOW01000003.1"/>
</dbReference>
<feature type="domain" description="CheW-like" evidence="9">
    <location>
        <begin position="551"/>
        <end position="685"/>
    </location>
</feature>
<dbReference type="InterPro" id="IPR004105">
    <property type="entry name" value="CheA-like_dim"/>
</dbReference>
<evidence type="ECO:0000259" key="8">
    <source>
        <dbReference type="PROSITE" id="PS50109"/>
    </source>
</evidence>
<dbReference type="Gene3D" id="1.20.120.160">
    <property type="entry name" value="HPT domain"/>
    <property type="match status" value="1"/>
</dbReference>
<dbReference type="EMBL" id="VTOW01000003">
    <property type="protein sequence ID" value="NKE72304.1"/>
    <property type="molecule type" value="Genomic_DNA"/>
</dbReference>
<dbReference type="InterPro" id="IPR036890">
    <property type="entry name" value="HATPase_C_sf"/>
</dbReference>
<dbReference type="PROSITE" id="PS50851">
    <property type="entry name" value="CHEW"/>
    <property type="match status" value="1"/>
</dbReference>
<protein>
    <recommendedName>
        <fullName evidence="2">histidine kinase</fullName>
        <ecNumber evidence="2">2.7.13.3</ecNumber>
    </recommendedName>
</protein>
<keyword evidence="4" id="KW-0808">Transferase</keyword>
<dbReference type="InterPro" id="IPR008207">
    <property type="entry name" value="Sig_transdc_His_kin_Hpt_dom"/>
</dbReference>
<evidence type="ECO:0000256" key="1">
    <source>
        <dbReference type="ARBA" id="ARBA00000085"/>
    </source>
</evidence>
<dbReference type="SMART" id="SM00260">
    <property type="entry name" value="CheW"/>
    <property type="match status" value="1"/>
</dbReference>
<dbReference type="GO" id="GO:0000155">
    <property type="term" value="F:phosphorelay sensor kinase activity"/>
    <property type="evidence" value="ECO:0007669"/>
    <property type="project" value="InterPro"/>
</dbReference>
<evidence type="ECO:0000256" key="2">
    <source>
        <dbReference type="ARBA" id="ARBA00012438"/>
    </source>
</evidence>
<evidence type="ECO:0000313" key="11">
    <source>
        <dbReference type="EMBL" id="NKE72304.1"/>
    </source>
</evidence>
<dbReference type="InterPro" id="IPR036641">
    <property type="entry name" value="HPT_dom_sf"/>
</dbReference>
<evidence type="ECO:0000256" key="3">
    <source>
        <dbReference type="ARBA" id="ARBA00022553"/>
    </source>
</evidence>
<dbReference type="Pfam" id="PF01627">
    <property type="entry name" value="Hpt"/>
    <property type="match status" value="1"/>
</dbReference>
<feature type="domain" description="HPt" evidence="10">
    <location>
        <begin position="2"/>
        <end position="110"/>
    </location>
</feature>
<dbReference type="GO" id="GO:0005737">
    <property type="term" value="C:cytoplasm"/>
    <property type="evidence" value="ECO:0007669"/>
    <property type="project" value="InterPro"/>
</dbReference>
<feature type="compositionally biased region" description="Pro residues" evidence="7">
    <location>
        <begin position="267"/>
        <end position="282"/>
    </location>
</feature>
<dbReference type="PANTHER" id="PTHR43395:SF1">
    <property type="entry name" value="CHEMOTAXIS PROTEIN CHEA"/>
    <property type="match status" value="1"/>
</dbReference>
<reference evidence="11 12" key="1">
    <citation type="journal article" date="2020" name="Nature">
        <title>Bacterial chemolithoautotrophy via manganese oxidation.</title>
        <authorList>
            <person name="Yu H."/>
            <person name="Leadbetter J.R."/>
        </authorList>
    </citation>
    <scope>NUCLEOTIDE SEQUENCE [LARGE SCALE GENOMIC DNA]</scope>
    <source>
        <strain evidence="11 12">Mn-1</strain>
    </source>
</reference>
<dbReference type="InterPro" id="IPR004358">
    <property type="entry name" value="Sig_transdc_His_kin-like_C"/>
</dbReference>
<evidence type="ECO:0000259" key="9">
    <source>
        <dbReference type="PROSITE" id="PS50851"/>
    </source>
</evidence>
<dbReference type="Pfam" id="PF02518">
    <property type="entry name" value="HATPase_c"/>
    <property type="match status" value="1"/>
</dbReference>
<dbReference type="InterPro" id="IPR051315">
    <property type="entry name" value="Bact_Chemotaxis_CheA"/>
</dbReference>
<dbReference type="InterPro" id="IPR037006">
    <property type="entry name" value="CheA-like_homodim_sf"/>
</dbReference>
<dbReference type="SMART" id="SM00387">
    <property type="entry name" value="HATPase_c"/>
    <property type="match status" value="1"/>
</dbReference>
<dbReference type="InterPro" id="IPR005467">
    <property type="entry name" value="His_kinase_dom"/>
</dbReference>
<feature type="domain" description="Histidine kinase" evidence="8">
    <location>
        <begin position="293"/>
        <end position="549"/>
    </location>
</feature>
<dbReference type="AlphaFoldDB" id="A0A7X6DSF0"/>
<dbReference type="CDD" id="cd00731">
    <property type="entry name" value="CheA_reg"/>
    <property type="match status" value="1"/>
</dbReference>
<dbReference type="SMART" id="SM01231">
    <property type="entry name" value="H-kinase_dim"/>
    <property type="match status" value="1"/>
</dbReference>
<dbReference type="SUPFAM" id="SSF47226">
    <property type="entry name" value="Histidine-containing phosphotransfer domain, HPT domain"/>
    <property type="match status" value="1"/>
</dbReference>
<sequence>MAEKGSDPALDDFVPEAEELIEVLHQNLRQIETLPDRTQVRPDVINAIFRAAHTLKGMSGMIGLSRVSQVSHHLEDMLDKLRMGKLTFSAEIFNVLIDGVDLLQKMIESAAQGKGEPEISQMEERIQAALSGKPQEGGANQLDGVDLDPSILNVLTEYESHRLFENIKSNATLFEVKARFKLETFDTDLSSLNEKIQRMGEIITTLPSISPSPEGGMEFNLIVGLPPESAPLGSEIVSNQVTIREIQRKGKKGESPVPSKPEAMAPVPLPSEGPSNPAPPSSLSPQEGASLRSMAQTVRVDIQKLDVLLNMVGELVLSKAVVSQISKELLEQSGFSGLSLELLKASRMLDKRISEFQEKLVEVRMIPIGQIFDRLVRTVRRLSRDLNKEVNLMVSGEETKMDKSMVEDLADPLLHLIRNALDHGIESREERIKAQKPEVGTIHLRAIQKGNHIVIEVEDDGGGIDADRIYKKAKQKGLIDPAKKYSEGELTHFLFLPGFSTAEQVTEISGRGVGLDVVAKNIAKLSGLVDVETTLGRGTLFTITLPITLIIIKALIVRVGMETFAVPLNSVSESLMISSKEIKTIERKEVVQLRDHTLSLVRLNDLFELGEGKAADDRLYVIVVGLAEKRIGLVVDAVEGQQEIVIKSLGGLLKDAPGISGATELGNRKTILVLDVASLIDEATLGKEKKVEIAG</sequence>
<organism evidence="11 12">
    <name type="scientific">Candidatus Manganitrophus noduliformans</name>
    <dbReference type="NCBI Taxonomy" id="2606439"/>
    <lineage>
        <taxon>Bacteria</taxon>
        <taxon>Pseudomonadati</taxon>
        <taxon>Nitrospirota</taxon>
        <taxon>Nitrospiria</taxon>
        <taxon>Candidatus Troglogloeales</taxon>
        <taxon>Candidatus Manganitrophaceae</taxon>
        <taxon>Candidatus Manganitrophus</taxon>
    </lineage>
</organism>
<dbReference type="InterPro" id="IPR036097">
    <property type="entry name" value="HisK_dim/P_sf"/>
</dbReference>
<dbReference type="PRINTS" id="PR00344">
    <property type="entry name" value="BCTRLSENSOR"/>
</dbReference>
<dbReference type="Pfam" id="PF01584">
    <property type="entry name" value="CheW"/>
    <property type="match status" value="1"/>
</dbReference>
<keyword evidence="5" id="KW-0418">Kinase</keyword>
<dbReference type="Gene3D" id="2.30.30.40">
    <property type="entry name" value="SH3 Domains"/>
    <property type="match status" value="1"/>
</dbReference>
<dbReference type="Proteomes" id="UP000534783">
    <property type="component" value="Unassembled WGS sequence"/>
</dbReference>
<dbReference type="PROSITE" id="PS50894">
    <property type="entry name" value="HPT"/>
    <property type="match status" value="1"/>
</dbReference>
<dbReference type="InterPro" id="IPR003594">
    <property type="entry name" value="HATPase_dom"/>
</dbReference>
<evidence type="ECO:0000256" key="6">
    <source>
        <dbReference type="PROSITE-ProRule" id="PRU00110"/>
    </source>
</evidence>
<dbReference type="InterPro" id="IPR002545">
    <property type="entry name" value="CheW-lke_dom"/>
</dbReference>
<dbReference type="InterPro" id="IPR036061">
    <property type="entry name" value="CheW-like_dom_sf"/>
</dbReference>
<dbReference type="Gene3D" id="3.30.565.10">
    <property type="entry name" value="Histidine kinase-like ATPase, C-terminal domain"/>
    <property type="match status" value="1"/>
</dbReference>
<dbReference type="GO" id="GO:0006935">
    <property type="term" value="P:chemotaxis"/>
    <property type="evidence" value="ECO:0007669"/>
    <property type="project" value="InterPro"/>
</dbReference>
<evidence type="ECO:0000256" key="4">
    <source>
        <dbReference type="ARBA" id="ARBA00022679"/>
    </source>
</evidence>
<feature type="modified residue" description="Phosphohistidine" evidence="6">
    <location>
        <position position="53"/>
    </location>
</feature>
<proteinExistence type="predicted"/>
<evidence type="ECO:0000259" key="10">
    <source>
        <dbReference type="PROSITE" id="PS50894"/>
    </source>
</evidence>